<proteinExistence type="predicted"/>
<dbReference type="EMBL" id="CP070496">
    <property type="protein sequence ID" value="QSB05530.1"/>
    <property type="molecule type" value="Genomic_DNA"/>
</dbReference>
<protein>
    <recommendedName>
        <fullName evidence="3">Excreted virulence factor EspC, type VII ESX diderm</fullName>
    </recommendedName>
</protein>
<name>A0A895XTE5_9ACTN</name>
<organism evidence="1 2">
    <name type="scientific">Natronoglycomyces albus</name>
    <dbReference type="NCBI Taxonomy" id="2811108"/>
    <lineage>
        <taxon>Bacteria</taxon>
        <taxon>Bacillati</taxon>
        <taxon>Actinomycetota</taxon>
        <taxon>Actinomycetes</taxon>
        <taxon>Glycomycetales</taxon>
        <taxon>Glycomycetaceae</taxon>
        <taxon>Natronoglycomyces</taxon>
    </lineage>
</organism>
<keyword evidence="2" id="KW-1185">Reference proteome</keyword>
<reference evidence="1" key="1">
    <citation type="submission" date="2021-02" db="EMBL/GenBank/DDBJ databases">
        <title>Natronoglycomyces albus gen. nov., sp. nov, a haloalkaliphilic actinobacterium from a soda solonchak soil.</title>
        <authorList>
            <person name="Sorokin D.Y."/>
            <person name="Khijniak T.V."/>
            <person name="Zakharycheva A.P."/>
            <person name="Boueva O.V."/>
            <person name="Ariskina E.V."/>
            <person name="Hahnke R.L."/>
            <person name="Bunk B."/>
            <person name="Sproer C."/>
            <person name="Schumann P."/>
            <person name="Evtushenko L.I."/>
            <person name="Kublanov I.V."/>
        </authorList>
    </citation>
    <scope>NUCLEOTIDE SEQUENCE</scope>
    <source>
        <strain evidence="1">DSM 106290</strain>
    </source>
</reference>
<accession>A0A895XTE5</accession>
<sequence>MSSGINLDPAALENAATAIRGTASEVKNVADYAREADPDVWIWGIPGTLLAAPYYFMFSEMLHESIAGAQETVEGFAEMLDECRRNQVEADEDMAKVFLDLDGELEGKFKE</sequence>
<evidence type="ECO:0000313" key="2">
    <source>
        <dbReference type="Proteomes" id="UP000662939"/>
    </source>
</evidence>
<evidence type="ECO:0008006" key="3">
    <source>
        <dbReference type="Google" id="ProtNLM"/>
    </source>
</evidence>
<gene>
    <name evidence="1" type="ORF">JQS30_00885</name>
</gene>
<evidence type="ECO:0000313" key="1">
    <source>
        <dbReference type="EMBL" id="QSB05530.1"/>
    </source>
</evidence>
<dbReference type="AlphaFoldDB" id="A0A895XTE5"/>
<dbReference type="KEGG" id="nav:JQS30_00885"/>
<dbReference type="RefSeq" id="WP_213171538.1">
    <property type="nucleotide sequence ID" value="NZ_CP070496.1"/>
</dbReference>
<dbReference type="Proteomes" id="UP000662939">
    <property type="component" value="Chromosome"/>
</dbReference>